<protein>
    <submittedName>
        <fullName evidence="5">HSF-type DNA-binding protein</fullName>
    </submittedName>
</protein>
<keyword evidence="1 5" id="KW-0238">DNA-binding</keyword>
<evidence type="ECO:0000313" key="6">
    <source>
        <dbReference type="Proteomes" id="UP000693970"/>
    </source>
</evidence>
<dbReference type="Pfam" id="PF00447">
    <property type="entry name" value="HSF_DNA-bind"/>
    <property type="match status" value="1"/>
</dbReference>
<evidence type="ECO:0000313" key="5">
    <source>
        <dbReference type="EMBL" id="KAG7351322.1"/>
    </source>
</evidence>
<dbReference type="OrthoDB" id="99239at2759"/>
<dbReference type="PANTHER" id="PTHR10015:SF206">
    <property type="entry name" value="HSF-TYPE DNA-BINDING DOMAIN-CONTAINING PROTEIN"/>
    <property type="match status" value="1"/>
</dbReference>
<accession>A0A9K3KXM0</accession>
<feature type="domain" description="HSF-type DNA-binding" evidence="4">
    <location>
        <begin position="23"/>
        <end position="117"/>
    </location>
</feature>
<comment type="similarity">
    <text evidence="2">Belongs to the HSF family.</text>
</comment>
<dbReference type="GO" id="GO:0003700">
    <property type="term" value="F:DNA-binding transcription factor activity"/>
    <property type="evidence" value="ECO:0007669"/>
    <property type="project" value="InterPro"/>
</dbReference>
<reference evidence="5" key="2">
    <citation type="submission" date="2021-04" db="EMBL/GenBank/DDBJ databases">
        <authorList>
            <person name="Podell S."/>
        </authorList>
    </citation>
    <scope>NUCLEOTIDE SEQUENCE</scope>
    <source>
        <strain evidence="5">Hildebrandi</strain>
    </source>
</reference>
<evidence type="ECO:0000256" key="2">
    <source>
        <dbReference type="RuleBase" id="RU004020"/>
    </source>
</evidence>
<proteinExistence type="inferred from homology"/>
<gene>
    <name evidence="5" type="ORF">IV203_010682</name>
</gene>
<dbReference type="AlphaFoldDB" id="A0A9K3KXM0"/>
<evidence type="ECO:0000256" key="1">
    <source>
        <dbReference type="ARBA" id="ARBA00023125"/>
    </source>
</evidence>
<keyword evidence="6" id="KW-1185">Reference proteome</keyword>
<feature type="region of interest" description="Disordered" evidence="3">
    <location>
        <begin position="1"/>
        <end position="21"/>
    </location>
</feature>
<comment type="caution">
    <text evidence="5">The sequence shown here is derived from an EMBL/GenBank/DDBJ whole genome shotgun (WGS) entry which is preliminary data.</text>
</comment>
<dbReference type="SMART" id="SM00415">
    <property type="entry name" value="HSF"/>
    <property type="match status" value="1"/>
</dbReference>
<dbReference type="InterPro" id="IPR000232">
    <property type="entry name" value="HSF_DNA-bd"/>
</dbReference>
<dbReference type="PANTHER" id="PTHR10015">
    <property type="entry name" value="HEAT SHOCK TRANSCRIPTION FACTOR"/>
    <property type="match status" value="1"/>
</dbReference>
<dbReference type="Proteomes" id="UP000693970">
    <property type="component" value="Unassembled WGS sequence"/>
</dbReference>
<reference evidence="5" key="1">
    <citation type="journal article" date="2021" name="Sci. Rep.">
        <title>Diploid genomic architecture of Nitzschia inconspicua, an elite biomass production diatom.</title>
        <authorList>
            <person name="Oliver A."/>
            <person name="Podell S."/>
            <person name="Pinowska A."/>
            <person name="Traller J.C."/>
            <person name="Smith S.R."/>
            <person name="McClure R."/>
            <person name="Beliaev A."/>
            <person name="Bohutskyi P."/>
            <person name="Hill E.A."/>
            <person name="Rabines A."/>
            <person name="Zheng H."/>
            <person name="Allen L.Z."/>
            <person name="Kuo A."/>
            <person name="Grigoriev I.V."/>
            <person name="Allen A.E."/>
            <person name="Hazlebeck D."/>
            <person name="Allen E.E."/>
        </authorList>
    </citation>
    <scope>NUCLEOTIDE SEQUENCE</scope>
    <source>
        <strain evidence="5">Hildebrandi</strain>
    </source>
</reference>
<name>A0A9K3KXM0_9STRA</name>
<evidence type="ECO:0000259" key="4">
    <source>
        <dbReference type="SMART" id="SM00415"/>
    </source>
</evidence>
<evidence type="ECO:0000256" key="3">
    <source>
        <dbReference type="SAM" id="MobiDB-lite"/>
    </source>
</evidence>
<sequence length="340" mass="38656">MMNSKPSPVAGEAPSIEGGLPGSRTQFPYKLHRILEDATKCGFDDVIAWMPCGKSFQVFSKKRFEEEVMVKYFDSQKYKTFQRNLNLWGFHLGENKEIAHEYFVRGRLELCEQMHRVKIKGAYIRGTRSPRVIREASKENDRHHQQASSIEISNDCTRYIPAIVDSSLDVPIPCYGPQAIWQVRHCLNDGHGNHTRGFQSEQEYLLSLIEGGIQDAEHSFYSSPGKFLTSSDQQHHKETQSAVLMPSIAADLYRLGNLSAHSPFPITSSNLKDLLSNKEALASLNLSSYACMQETELAKATRMRNLFDLIHTCQSHWYTPTFQYDPQSETSVLLHALLHS</sequence>
<dbReference type="GO" id="GO:0043565">
    <property type="term" value="F:sequence-specific DNA binding"/>
    <property type="evidence" value="ECO:0007669"/>
    <property type="project" value="InterPro"/>
</dbReference>
<organism evidence="5 6">
    <name type="scientific">Nitzschia inconspicua</name>
    <dbReference type="NCBI Taxonomy" id="303405"/>
    <lineage>
        <taxon>Eukaryota</taxon>
        <taxon>Sar</taxon>
        <taxon>Stramenopiles</taxon>
        <taxon>Ochrophyta</taxon>
        <taxon>Bacillariophyta</taxon>
        <taxon>Bacillariophyceae</taxon>
        <taxon>Bacillariophycidae</taxon>
        <taxon>Bacillariales</taxon>
        <taxon>Bacillariaceae</taxon>
        <taxon>Nitzschia</taxon>
    </lineage>
</organism>
<dbReference type="EMBL" id="JAGRRH010000018">
    <property type="protein sequence ID" value="KAG7351322.1"/>
    <property type="molecule type" value="Genomic_DNA"/>
</dbReference>